<feature type="compositionally biased region" description="Polar residues" evidence="1">
    <location>
        <begin position="261"/>
        <end position="283"/>
    </location>
</feature>
<feature type="region of interest" description="Disordered" evidence="1">
    <location>
        <begin position="516"/>
        <end position="564"/>
    </location>
</feature>
<feature type="region of interest" description="Disordered" evidence="1">
    <location>
        <begin position="388"/>
        <end position="427"/>
    </location>
</feature>
<sequence length="564" mass="61703">MAAMEGVLPNQSQLPNQPQQQQQPQPPQPVVERLNPVLQQQLNLESVKTRAISLLKAISRILEDFDAYARTNTTPKWQDILGQYSMLNLELFNIVDEIKKVSKAFVVHPKNVNAENAAILPVMLSSKLLPEMEMEDNSKREQLLQGMQSLPISTQIEKLKSRIDMIGAACESAEKVLADTRKAYQFGTRQGLPILPTLDKGQAAKIQEQENLLRTAVNFGEGLRIPGDQGQITTGLPLHLADVLLAGDGVHSFSNSSGMYTKNTPPLSSNSMNNPGSLLQASGTPLMARSTASPAAATSATSFDNTTASPLPYANSPRSGATIMNAPSPQHQTQQQQQQQPQRQKLMQSPHQQQLLTQQPFRQSSMQGLGQNQIPQLLHDLQGQGQQKFQTLQGQNQMQFSQPLAHQQFQGRQLSTAHVQHAMGQGQLSQGNQLNRHLGQFSSSANNALFNAAQGAPNTQMIPNMSTMMSTQPLVPRMQFGLTGNNPQRSHASQILNDPMFGMGVSNPASMMPIQPQQQQQLSSQGAFGNMAPGAQNLQSNMVPLQNAAPNHPNFSQQRPQNQQ</sequence>
<feature type="region of interest" description="Disordered" evidence="1">
    <location>
        <begin position="1"/>
        <end position="29"/>
    </location>
</feature>
<feature type="compositionally biased region" description="Low complexity" evidence="1">
    <location>
        <begin position="8"/>
        <end position="23"/>
    </location>
</feature>
<feature type="compositionally biased region" description="Low complexity" evidence="1">
    <location>
        <begin position="388"/>
        <end position="397"/>
    </location>
</feature>
<dbReference type="PANTHER" id="PTHR35552">
    <property type="entry name" value="MEDIATOR OF RNA POLYMERASE II TRANSCRIPTION SUBUNIT 8"/>
    <property type="match status" value="1"/>
</dbReference>
<feature type="compositionally biased region" description="Polar residues" evidence="1">
    <location>
        <begin position="553"/>
        <end position="564"/>
    </location>
</feature>
<feature type="compositionally biased region" description="Low complexity" evidence="1">
    <location>
        <begin position="288"/>
        <end position="302"/>
    </location>
</feature>
<dbReference type="InterPro" id="IPR038795">
    <property type="entry name" value="MED8_plant"/>
</dbReference>
<feature type="region of interest" description="Disordered" evidence="1">
    <location>
        <begin position="261"/>
        <end position="368"/>
    </location>
</feature>
<reference evidence="2" key="1">
    <citation type="submission" date="2018-02" db="EMBL/GenBank/DDBJ databases">
        <title>Rhizophora mucronata_Transcriptome.</title>
        <authorList>
            <person name="Meera S.P."/>
            <person name="Sreeshan A."/>
            <person name="Augustine A."/>
        </authorList>
    </citation>
    <scope>NUCLEOTIDE SEQUENCE</scope>
    <source>
        <tissue evidence="2">Leaf</tissue>
    </source>
</reference>
<proteinExistence type="predicted"/>
<protein>
    <submittedName>
        <fullName evidence="2">Uncharacterized protein MANES_06G177300</fullName>
    </submittedName>
</protein>
<name>A0A2P2JKV0_RHIMU</name>
<feature type="compositionally biased region" description="Low complexity" evidence="1">
    <location>
        <begin position="330"/>
        <end position="364"/>
    </location>
</feature>
<dbReference type="EMBL" id="GGEC01013630">
    <property type="protein sequence ID" value="MBW94113.1"/>
    <property type="molecule type" value="Transcribed_RNA"/>
</dbReference>
<dbReference type="AlphaFoldDB" id="A0A2P2JKV0"/>
<evidence type="ECO:0000256" key="1">
    <source>
        <dbReference type="SAM" id="MobiDB-lite"/>
    </source>
</evidence>
<feature type="compositionally biased region" description="Polar residues" evidence="1">
    <location>
        <begin position="398"/>
        <end position="418"/>
    </location>
</feature>
<accession>A0A2P2JKV0</accession>
<dbReference type="PANTHER" id="PTHR35552:SF1">
    <property type="entry name" value="MEDIATOR OF RNA POLYMERASE II TRANSCRIPTION SUBUNIT 8"/>
    <property type="match status" value="1"/>
</dbReference>
<dbReference type="GO" id="GO:0016592">
    <property type="term" value="C:mediator complex"/>
    <property type="evidence" value="ECO:0007669"/>
    <property type="project" value="InterPro"/>
</dbReference>
<organism evidence="2">
    <name type="scientific">Rhizophora mucronata</name>
    <name type="common">Asiatic mangrove</name>
    <dbReference type="NCBI Taxonomy" id="61149"/>
    <lineage>
        <taxon>Eukaryota</taxon>
        <taxon>Viridiplantae</taxon>
        <taxon>Streptophyta</taxon>
        <taxon>Embryophyta</taxon>
        <taxon>Tracheophyta</taxon>
        <taxon>Spermatophyta</taxon>
        <taxon>Magnoliopsida</taxon>
        <taxon>eudicotyledons</taxon>
        <taxon>Gunneridae</taxon>
        <taxon>Pentapetalae</taxon>
        <taxon>rosids</taxon>
        <taxon>fabids</taxon>
        <taxon>Malpighiales</taxon>
        <taxon>Rhizophoraceae</taxon>
        <taxon>Rhizophora</taxon>
    </lineage>
</organism>
<evidence type="ECO:0000313" key="2">
    <source>
        <dbReference type="EMBL" id="MBW94113.1"/>
    </source>
</evidence>
<feature type="compositionally biased region" description="Low complexity" evidence="1">
    <location>
        <begin position="516"/>
        <end position="525"/>
    </location>
</feature>